<proteinExistence type="predicted"/>
<accession>A0A6L6X4S6</accession>
<evidence type="ECO:0000313" key="2">
    <source>
        <dbReference type="Proteomes" id="UP000483802"/>
    </source>
</evidence>
<dbReference type="EMBL" id="WPNZ01000019">
    <property type="protein sequence ID" value="MVO88761.1"/>
    <property type="molecule type" value="Genomic_DNA"/>
</dbReference>
<evidence type="ECO:0000313" key="1">
    <source>
        <dbReference type="EMBL" id="MVO88761.1"/>
    </source>
</evidence>
<organism evidence="1 2">
    <name type="scientific">Streptomyces typhae</name>
    <dbReference type="NCBI Taxonomy" id="2681492"/>
    <lineage>
        <taxon>Bacteria</taxon>
        <taxon>Bacillati</taxon>
        <taxon>Actinomycetota</taxon>
        <taxon>Actinomycetes</taxon>
        <taxon>Kitasatosporales</taxon>
        <taxon>Streptomycetaceae</taxon>
        <taxon>Streptomyces</taxon>
    </lineage>
</organism>
<reference evidence="1 2" key="1">
    <citation type="submission" date="2019-11" db="EMBL/GenBank/DDBJ databases">
        <title>Streptomyces typhae sp. nov., a novel endophytic actinomycete isolated from the root of cattail pollen (Typha angustifolia L.).</title>
        <authorList>
            <person name="Peng C."/>
        </authorList>
    </citation>
    <scope>NUCLEOTIDE SEQUENCE [LARGE SCALE GENOMIC DNA]</scope>
    <source>
        <strain evidence="2">p1417</strain>
    </source>
</reference>
<name>A0A6L6X4S6_9ACTN</name>
<gene>
    <name evidence="1" type="ORF">GPA10_29390</name>
</gene>
<sequence length="264" mass="28795">MSASTLSAWQTGLSRPERASSLAVVSVLEEILELPPGRLLGTLPPRRPRGRRATAFEAGTVRDRQWGNRADSIGAALARLGADWGDLASPPVLSYRVRMQVGPDGGELALHVTRILHGGSRGGARMVYVTRYASMPHAPLLTMTHGCRLARFRGDPAAGVAAYEFLLDDPLSPGELALTEFRIQYPPRQTEKYTDIRVYPGTREVVLETVFDAAYAPAACQAFHRASPAAPVRILKERSGSEARGGFQYIQFNPAPGIYGIRWE</sequence>
<dbReference type="Proteomes" id="UP000483802">
    <property type="component" value="Unassembled WGS sequence"/>
</dbReference>
<keyword evidence="2" id="KW-1185">Reference proteome</keyword>
<dbReference type="RefSeq" id="WP_157168143.1">
    <property type="nucleotide sequence ID" value="NZ_WPNZ01000019.1"/>
</dbReference>
<protein>
    <submittedName>
        <fullName evidence="1">XRE family transcriptional regulator</fullName>
    </submittedName>
</protein>
<dbReference type="AlphaFoldDB" id="A0A6L6X4S6"/>
<comment type="caution">
    <text evidence="1">The sequence shown here is derived from an EMBL/GenBank/DDBJ whole genome shotgun (WGS) entry which is preliminary data.</text>
</comment>